<name>D1QQC1_9BACT</name>
<proteinExistence type="predicted"/>
<dbReference type="AlphaFoldDB" id="D1QQC1"/>
<reference evidence="1 2" key="1">
    <citation type="submission" date="2009-11" db="EMBL/GenBank/DDBJ databases">
        <authorList>
            <person name="Weinstock G."/>
            <person name="Sodergren E."/>
            <person name="Clifton S."/>
            <person name="Fulton L."/>
            <person name="Fulton B."/>
            <person name="Courtney L."/>
            <person name="Fronick C."/>
            <person name="Harrison M."/>
            <person name="Strong C."/>
            <person name="Farmer C."/>
            <person name="Delahaunty K."/>
            <person name="Markovic C."/>
            <person name="Hall O."/>
            <person name="Minx P."/>
            <person name="Tomlinson C."/>
            <person name="Mitreva M."/>
            <person name="Nelson J."/>
            <person name="Hou S."/>
            <person name="Wollam A."/>
            <person name="Pepin K.H."/>
            <person name="Johnson M."/>
            <person name="Bhonagiri V."/>
            <person name="Nash W.E."/>
            <person name="Warren W."/>
            <person name="Chinwalla A."/>
            <person name="Mardis E.R."/>
            <person name="Wilson R.K."/>
        </authorList>
    </citation>
    <scope>NUCLEOTIDE SEQUENCE [LARGE SCALE GENOMIC DNA]</scope>
    <source>
        <strain evidence="1 2">F0302</strain>
    </source>
</reference>
<gene>
    <name evidence="1" type="ORF">HMPREF0971_01170</name>
</gene>
<accession>D1QQC1</accession>
<sequence>MSLNIDYRVNKNKKTIYIFEPIRILPIFASNRDIKVLDVKSEKDIF</sequence>
<comment type="caution">
    <text evidence="1">The sequence shown here is derived from an EMBL/GenBank/DDBJ whole genome shotgun (WGS) entry which is preliminary data.</text>
</comment>
<protein>
    <submittedName>
        <fullName evidence="1">Uncharacterized protein</fullName>
    </submittedName>
</protein>
<organism evidence="1 2">
    <name type="scientific">Segatella oris F0302</name>
    <dbReference type="NCBI Taxonomy" id="649760"/>
    <lineage>
        <taxon>Bacteria</taxon>
        <taxon>Pseudomonadati</taxon>
        <taxon>Bacteroidota</taxon>
        <taxon>Bacteroidia</taxon>
        <taxon>Bacteroidales</taxon>
        <taxon>Prevotellaceae</taxon>
        <taxon>Segatella</taxon>
    </lineage>
</organism>
<dbReference type="EMBL" id="ACUZ02000023">
    <property type="protein sequence ID" value="EFB32327.1"/>
    <property type="molecule type" value="Genomic_DNA"/>
</dbReference>
<dbReference type="Proteomes" id="UP000004079">
    <property type="component" value="Unassembled WGS sequence"/>
</dbReference>
<dbReference type="HOGENOM" id="CLU_3187410_0_0_10"/>
<evidence type="ECO:0000313" key="2">
    <source>
        <dbReference type="Proteomes" id="UP000004079"/>
    </source>
</evidence>
<evidence type="ECO:0000313" key="1">
    <source>
        <dbReference type="EMBL" id="EFB32327.1"/>
    </source>
</evidence>